<feature type="transmembrane region" description="Helical" evidence="1">
    <location>
        <begin position="97"/>
        <end position="118"/>
    </location>
</feature>
<keyword evidence="1" id="KW-0472">Membrane</keyword>
<comment type="caution">
    <text evidence="2">The sequence shown here is derived from an EMBL/GenBank/DDBJ whole genome shotgun (WGS) entry which is preliminary data.</text>
</comment>
<accession>A0A1J8QYY3</accession>
<dbReference type="AlphaFoldDB" id="A0A1J8QYY3"/>
<dbReference type="Proteomes" id="UP000183567">
    <property type="component" value="Unassembled WGS sequence"/>
</dbReference>
<reference evidence="2 3" key="1">
    <citation type="submission" date="2016-03" db="EMBL/GenBank/DDBJ databases">
        <title>Comparative genomics of the ectomycorrhizal sister species Rhizopogon vinicolor and Rhizopogon vesiculosus (Basidiomycota: Boletales) reveals a divergence of the mating type B locus.</title>
        <authorList>
            <person name="Mujic A.B."/>
            <person name="Kuo A."/>
            <person name="Tritt A."/>
            <person name="Lipzen A."/>
            <person name="Chen C."/>
            <person name="Johnson J."/>
            <person name="Sharma A."/>
            <person name="Barry K."/>
            <person name="Grigoriev I.V."/>
            <person name="Spatafora J.W."/>
        </authorList>
    </citation>
    <scope>NUCLEOTIDE SEQUENCE [LARGE SCALE GENOMIC DNA]</scope>
    <source>
        <strain evidence="2 3">AM-OR11-056</strain>
    </source>
</reference>
<dbReference type="EMBL" id="LVVM01001351">
    <property type="protein sequence ID" value="OJA18712.1"/>
    <property type="molecule type" value="Genomic_DNA"/>
</dbReference>
<protein>
    <recommendedName>
        <fullName evidence="4">MARVEL domain-containing protein</fullName>
    </recommendedName>
</protein>
<keyword evidence="3" id="KW-1185">Reference proteome</keyword>
<evidence type="ECO:0000256" key="1">
    <source>
        <dbReference type="SAM" id="Phobius"/>
    </source>
</evidence>
<evidence type="ECO:0008006" key="4">
    <source>
        <dbReference type="Google" id="ProtNLM"/>
    </source>
</evidence>
<evidence type="ECO:0000313" key="2">
    <source>
        <dbReference type="EMBL" id="OJA18712.1"/>
    </source>
</evidence>
<feature type="transmembrane region" description="Helical" evidence="1">
    <location>
        <begin position="65"/>
        <end position="90"/>
    </location>
</feature>
<keyword evidence="1" id="KW-1133">Transmembrane helix</keyword>
<proteinExistence type="predicted"/>
<sequence length="199" mass="22004">MPYIKAHYHPFLFILITMCAMAELGLTAYLISVGNESRNWPSARYHSLSVCFSASKEVLLTYAHVAYSLILFEFNAVWTTLFGAAYMLWIVDGAVHFLASIASSIIWLAITSVLWGTAAGMMHSTRTGGDCNWIPNSSGLEVSSCDQPQDLSVSRCRETLTVEAVGWVLFGLCALTLLASCLWIRTSKRSYVSDSRRLA</sequence>
<evidence type="ECO:0000313" key="3">
    <source>
        <dbReference type="Proteomes" id="UP000183567"/>
    </source>
</evidence>
<gene>
    <name evidence="2" type="ORF">AZE42_01264</name>
</gene>
<organism evidence="2 3">
    <name type="scientific">Rhizopogon vesiculosus</name>
    <dbReference type="NCBI Taxonomy" id="180088"/>
    <lineage>
        <taxon>Eukaryota</taxon>
        <taxon>Fungi</taxon>
        <taxon>Dikarya</taxon>
        <taxon>Basidiomycota</taxon>
        <taxon>Agaricomycotina</taxon>
        <taxon>Agaricomycetes</taxon>
        <taxon>Agaricomycetidae</taxon>
        <taxon>Boletales</taxon>
        <taxon>Suillineae</taxon>
        <taxon>Rhizopogonaceae</taxon>
        <taxon>Rhizopogon</taxon>
    </lineage>
</organism>
<name>A0A1J8QYY3_9AGAM</name>
<keyword evidence="1" id="KW-0812">Transmembrane</keyword>
<feature type="transmembrane region" description="Helical" evidence="1">
    <location>
        <begin position="12"/>
        <end position="31"/>
    </location>
</feature>
<dbReference type="OrthoDB" id="3226059at2759"/>
<feature type="transmembrane region" description="Helical" evidence="1">
    <location>
        <begin position="164"/>
        <end position="184"/>
    </location>
</feature>